<dbReference type="SUPFAM" id="SSF55826">
    <property type="entry name" value="YbaK/ProRS associated domain"/>
    <property type="match status" value="1"/>
</dbReference>
<name>A0A417Z9X9_9MICO</name>
<comment type="caution">
    <text evidence="2">The sequence shown here is derived from an EMBL/GenBank/DDBJ whole genome shotgun (WGS) entry which is preliminary data.</text>
</comment>
<gene>
    <name evidence="2" type="ORF">D1832_01725</name>
</gene>
<dbReference type="AlphaFoldDB" id="A0A417Z9X9"/>
<dbReference type="InterPro" id="IPR036754">
    <property type="entry name" value="YbaK/aa-tRNA-synt-asso_dom_sf"/>
</dbReference>
<feature type="domain" description="YbaK/aminoacyl-tRNA synthetase-associated" evidence="1">
    <location>
        <begin position="41"/>
        <end position="163"/>
    </location>
</feature>
<evidence type="ECO:0000313" key="2">
    <source>
        <dbReference type="EMBL" id="RHW47457.1"/>
    </source>
</evidence>
<proteinExistence type="predicted"/>
<sequence length="180" mass="18812">MPSLEGNLSWAPLAERLDDVAKPVADAVNTVPSARVAIIDPHLADTAAFCDAYDVDPAASANCVVVTGRRGETKTTAAVLVLATDKADINGVVRRHLGARKISFADQSETEVESGMVRGGITPVGLPSDWKLLIDERVVERGEVLVGGGVRGAKIIVDAAELAGLPKAEVLTLAMTEEMS</sequence>
<protein>
    <recommendedName>
        <fullName evidence="1">YbaK/aminoacyl-tRNA synthetase-associated domain-containing protein</fullName>
    </recommendedName>
</protein>
<accession>A0A417Z9X9</accession>
<dbReference type="InterPro" id="IPR007214">
    <property type="entry name" value="YbaK/aa-tRNA-synth-assoc-dom"/>
</dbReference>
<dbReference type="GO" id="GO:0002161">
    <property type="term" value="F:aminoacyl-tRNA deacylase activity"/>
    <property type="evidence" value="ECO:0007669"/>
    <property type="project" value="InterPro"/>
</dbReference>
<evidence type="ECO:0000259" key="1">
    <source>
        <dbReference type="Pfam" id="PF04073"/>
    </source>
</evidence>
<dbReference type="RefSeq" id="WP_118912356.1">
    <property type="nucleotide sequence ID" value="NZ_CBCRVH010000002.1"/>
</dbReference>
<dbReference type="Pfam" id="PF04073">
    <property type="entry name" value="tRNA_edit"/>
    <property type="match status" value="1"/>
</dbReference>
<organism evidence="2 3">
    <name type="scientific">Dermacoccus abyssi</name>
    <dbReference type="NCBI Taxonomy" id="322596"/>
    <lineage>
        <taxon>Bacteria</taxon>
        <taxon>Bacillati</taxon>
        <taxon>Actinomycetota</taxon>
        <taxon>Actinomycetes</taxon>
        <taxon>Micrococcales</taxon>
        <taxon>Dermacoccaceae</taxon>
        <taxon>Dermacoccus</taxon>
    </lineage>
</organism>
<reference evidence="2 3" key="1">
    <citation type="submission" date="2018-08" db="EMBL/GenBank/DDBJ databases">
        <title>Whole genome sequence analysis of Dermacoccus abyssi bacteria isolated from Deep Mariana trench Micromonospora spp reveals genes involved in the environmental adaptation and production of secondary metabolites.</title>
        <authorList>
            <person name="Abdel-Mageed W.M."/>
            <person name="Lehri B."/>
            <person name="Nouioui I."/>
            <person name="Goodfellow I."/>
            <person name="Jaspars M."/>
            <person name="Karlyshev A."/>
        </authorList>
    </citation>
    <scope>NUCLEOTIDE SEQUENCE [LARGE SCALE GENOMIC DNA]</scope>
    <source>
        <strain evidence="2 3">MT1.1</strain>
    </source>
</reference>
<dbReference type="EMBL" id="QWLM01000002">
    <property type="protein sequence ID" value="RHW47457.1"/>
    <property type="molecule type" value="Genomic_DNA"/>
</dbReference>
<evidence type="ECO:0000313" key="3">
    <source>
        <dbReference type="Proteomes" id="UP000285376"/>
    </source>
</evidence>
<dbReference type="Gene3D" id="3.90.960.10">
    <property type="entry name" value="YbaK/aminoacyl-tRNA synthetase-associated domain"/>
    <property type="match status" value="1"/>
</dbReference>
<dbReference type="Proteomes" id="UP000285376">
    <property type="component" value="Unassembled WGS sequence"/>
</dbReference>